<sequence>MRLNVPIIGARRFGKTCLLKTVEKIIKKDGDLGLYPIYLDFKDSAIQGTQLSYSYMLSCLISSLYVDGLFNEVMRFGATEIRPSDDWTEVSEQFQNLSIPRTQSLLEKVIKWFSELMEKAILFIIDEYEYLFKYALETPLAFSKIRTMSSDINSEGDKYFCFWIAGATPWDELIAAVPGSGEANTVTSPLFVTPIDKVAFQKMWDYECSKIEDSQKAEIMRSYCEFAYENSGGVPFYGKDLIGSFIYRNNSMPDFSICNTFFKELTAKAMSSGEYRILKSVALLPQKIEKSVSRTNLVNKGLVKVDGKEKMSIPFQFLKEFILAEMNDIKAARPQKNETETLVRGCMDLIETINNQMANYGKNAIFKPVNDGSSMENDLRTPCYNKDQFSDFASALYKTYFERAKDGRNEVKNLHWSFFSNSDFAKCADIARHSFGGGHEMDNFIKRDGQFSKDDMLLLLTGSVNEPFSQDEWYRLQVEFLKLFKTELDRMRTYLRENIRR</sequence>
<dbReference type="InterPro" id="IPR027417">
    <property type="entry name" value="P-loop_NTPase"/>
</dbReference>
<evidence type="ECO:0000313" key="2">
    <source>
        <dbReference type="Proteomes" id="UP000190065"/>
    </source>
</evidence>
<organism evidence="1 2">
    <name type="scientific">Segatella oulorum</name>
    <dbReference type="NCBI Taxonomy" id="28136"/>
    <lineage>
        <taxon>Bacteria</taxon>
        <taxon>Pseudomonadati</taxon>
        <taxon>Bacteroidota</taxon>
        <taxon>Bacteroidia</taxon>
        <taxon>Bacteroidales</taxon>
        <taxon>Prevotellaceae</taxon>
        <taxon>Segatella</taxon>
    </lineage>
</organism>
<gene>
    <name evidence="1" type="ORF">SAMN02745202_01767</name>
</gene>
<evidence type="ECO:0008006" key="3">
    <source>
        <dbReference type="Google" id="ProtNLM"/>
    </source>
</evidence>
<protein>
    <recommendedName>
        <fullName evidence="3">AAA-like domain-containing protein</fullName>
    </recommendedName>
</protein>
<dbReference type="Proteomes" id="UP000190065">
    <property type="component" value="Unassembled WGS sequence"/>
</dbReference>
<dbReference type="Gene3D" id="3.40.50.300">
    <property type="entry name" value="P-loop containing nucleotide triphosphate hydrolases"/>
    <property type="match status" value="1"/>
</dbReference>
<name>A0A1T4QC97_9BACT</name>
<reference evidence="1 2" key="1">
    <citation type="submission" date="2017-02" db="EMBL/GenBank/DDBJ databases">
        <authorList>
            <person name="Peterson S.W."/>
        </authorList>
    </citation>
    <scope>NUCLEOTIDE SEQUENCE [LARGE SCALE GENOMIC DNA]</scope>
    <source>
        <strain evidence="1 2">ATCC 43324</strain>
    </source>
</reference>
<proteinExistence type="predicted"/>
<dbReference type="SUPFAM" id="SSF52540">
    <property type="entry name" value="P-loop containing nucleoside triphosphate hydrolases"/>
    <property type="match status" value="1"/>
</dbReference>
<evidence type="ECO:0000313" key="1">
    <source>
        <dbReference type="EMBL" id="SKA01304.1"/>
    </source>
</evidence>
<accession>A0A1T4QC97</accession>
<dbReference type="AlphaFoldDB" id="A0A1T4QC97"/>
<dbReference type="EMBL" id="FUXK01000021">
    <property type="protein sequence ID" value="SKA01304.1"/>
    <property type="molecule type" value="Genomic_DNA"/>
</dbReference>
<dbReference type="STRING" id="28136.SAMN02745202_01767"/>